<evidence type="ECO:0000313" key="1">
    <source>
        <dbReference type="Ensembl" id="ENSMMUP00000077261.1"/>
    </source>
</evidence>
<dbReference type="AlphaFoldDB" id="A0A5F8AJR3"/>
<gene>
    <name evidence="1 3" type="primary">CCNI</name>
</gene>
<protein>
    <submittedName>
        <fullName evidence="1">Cyclin I</fullName>
    </submittedName>
</protein>
<keyword evidence="2" id="KW-1185">Reference proteome</keyword>
<evidence type="ECO:0000313" key="3">
    <source>
        <dbReference type="VGNC" id="VGNC:70733"/>
    </source>
</evidence>
<reference evidence="1" key="4">
    <citation type="submission" date="2025-09" db="UniProtKB">
        <authorList>
            <consortium name="Ensembl"/>
        </authorList>
    </citation>
    <scope>IDENTIFICATION</scope>
    <source>
        <strain evidence="1">17573</strain>
    </source>
</reference>
<dbReference type="GeneTree" id="ENSGT00940000154827"/>
<proteinExistence type="predicted"/>
<dbReference type="Proteomes" id="UP000006718">
    <property type="component" value="Chromosome 5"/>
</dbReference>
<dbReference type="Ensembl" id="ENSMMUT00000102392.1">
    <property type="protein sequence ID" value="ENSMMUP00000077261.1"/>
    <property type="gene ID" value="ENSMMUG00000019904.4"/>
</dbReference>
<dbReference type="VEuPathDB" id="HostDB:ENSMMUG00000019904"/>
<dbReference type="Bgee" id="ENSMMUG00000019904">
    <property type="expression patterns" value="Expressed in primary visual cortex and 22 other cell types or tissues"/>
</dbReference>
<dbReference type="VGNC" id="VGNC:70733">
    <property type="gene designation" value="CCNI"/>
</dbReference>
<name>A0A5F8AJR3_MACMU</name>
<dbReference type="ExpressionAtlas" id="A0A5F8AJR3">
    <property type="expression patterns" value="baseline and differential"/>
</dbReference>
<reference evidence="2" key="1">
    <citation type="journal article" date="2007" name="Science">
        <title>Evolutionary and biomedical insights from the rhesus macaque genome.</title>
        <authorList>
            <person name="Gibbs R.A."/>
            <person name="Rogers J."/>
            <person name="Katze M.G."/>
            <person name="Bumgarner R."/>
            <person name="Weinstock G.M."/>
            <person name="Mardis E.R."/>
            <person name="Remington K.A."/>
            <person name="Strausberg R.L."/>
            <person name="Venter J.C."/>
            <person name="Wilson R.K."/>
            <person name="Batzer M.A."/>
            <person name="Bustamante C.D."/>
            <person name="Eichler E.E."/>
            <person name="Hahn M.W."/>
            <person name="Hardison R.C."/>
            <person name="Makova K.D."/>
            <person name="Miller W."/>
            <person name="Milosavljevic A."/>
            <person name="Palermo R.E."/>
            <person name="Siepel A."/>
            <person name="Sikela J.M."/>
            <person name="Attaway T."/>
            <person name="Bell S."/>
            <person name="Bernard K.E."/>
            <person name="Buhay C.J."/>
            <person name="Chandrabose M.N."/>
            <person name="Dao M."/>
            <person name="Davis C."/>
            <person name="Delehaunty K.D."/>
            <person name="Ding Y."/>
            <person name="Dinh H.H."/>
            <person name="Dugan-Rocha S."/>
            <person name="Fulton L.A."/>
            <person name="Gabisi R.A."/>
            <person name="Garner T.T."/>
            <person name="Godfrey J."/>
            <person name="Hawes A.C."/>
            <person name="Hernandez J."/>
            <person name="Hines S."/>
            <person name="Holder M."/>
            <person name="Hume J."/>
            <person name="Jhangiani S.N."/>
            <person name="Joshi V."/>
            <person name="Khan Z.M."/>
            <person name="Kirkness E.F."/>
            <person name="Cree A."/>
            <person name="Fowler R.G."/>
            <person name="Lee S."/>
            <person name="Lewis L.R."/>
            <person name="Li Z."/>
            <person name="Liu Y.-S."/>
            <person name="Moore S.M."/>
            <person name="Muzny D."/>
            <person name="Nazareth L.V."/>
            <person name="Ngo D.N."/>
            <person name="Okwuonu G.O."/>
            <person name="Pai G."/>
            <person name="Parker D."/>
            <person name="Paul H.A."/>
            <person name="Pfannkoch C."/>
            <person name="Pohl C.S."/>
            <person name="Rogers Y.-H.C."/>
            <person name="Ruiz S.J."/>
            <person name="Sabo A."/>
            <person name="Santibanez J."/>
            <person name="Schneider B.W."/>
            <person name="Smith S.M."/>
            <person name="Sodergren E."/>
            <person name="Svatek A.F."/>
            <person name="Utterback T.R."/>
            <person name="Vattathil S."/>
            <person name="Warren W."/>
            <person name="White C.S."/>
            <person name="Chinwalla A.T."/>
            <person name="Feng Y."/>
            <person name="Halpern A.L."/>
            <person name="Hillier L.W."/>
            <person name="Huang X."/>
            <person name="Minx P."/>
            <person name="Nelson J.O."/>
            <person name="Pepin K.H."/>
            <person name="Qin X."/>
            <person name="Sutton G.G."/>
            <person name="Venter E."/>
            <person name="Walenz B.P."/>
            <person name="Wallis J.W."/>
            <person name="Worley K.C."/>
            <person name="Yang S.-P."/>
            <person name="Jones S.M."/>
            <person name="Marra M.A."/>
            <person name="Rocchi M."/>
            <person name="Schein J.E."/>
            <person name="Baertsch R."/>
            <person name="Clarke L."/>
            <person name="Csuros M."/>
            <person name="Glasscock J."/>
            <person name="Harris R.A."/>
            <person name="Havlak P."/>
            <person name="Jackson A.R."/>
            <person name="Jiang H."/>
            <person name="Liu Y."/>
            <person name="Messina D.N."/>
            <person name="Shen Y."/>
            <person name="Song H.X.-Z."/>
            <person name="Wylie T."/>
            <person name="Zhang L."/>
            <person name="Birney E."/>
            <person name="Han K."/>
            <person name="Konkel M.K."/>
            <person name="Lee J."/>
            <person name="Smit A.F.A."/>
            <person name="Ullmer B."/>
            <person name="Wang H."/>
            <person name="Xing J."/>
            <person name="Burhans R."/>
            <person name="Cheng Z."/>
            <person name="Karro J.E."/>
            <person name="Ma J."/>
            <person name="Raney B."/>
            <person name="She X."/>
            <person name="Cox M.J."/>
            <person name="Demuth J.P."/>
            <person name="Dumas L.J."/>
            <person name="Han S.-G."/>
            <person name="Hopkins J."/>
            <person name="Karimpour-Fard A."/>
            <person name="Kim Y.H."/>
            <person name="Pollack J.R."/>
            <person name="Vinar T."/>
            <person name="Addo-Quaye C."/>
            <person name="Degenhardt J."/>
            <person name="Denby A."/>
            <person name="Hubisz M.J."/>
            <person name="Indap A."/>
            <person name="Kosiol C."/>
            <person name="Lahn B.T."/>
            <person name="Lawson H.A."/>
            <person name="Marklein A."/>
            <person name="Nielsen R."/>
            <person name="Vallender E.J."/>
            <person name="Clark A.G."/>
            <person name="Ferguson B."/>
            <person name="Hernandez R.D."/>
            <person name="Hirani K."/>
            <person name="Kehrer-Sawatzki H."/>
            <person name="Kolb J."/>
            <person name="Patil S."/>
            <person name="Pu L.-L."/>
            <person name="Ren Y."/>
            <person name="Smith D.G."/>
            <person name="Wheeler D.A."/>
            <person name="Schenck I."/>
            <person name="Ball E.V."/>
            <person name="Chen R."/>
            <person name="Cooper D.N."/>
            <person name="Giardine B."/>
            <person name="Hsu F."/>
            <person name="Kent W.J."/>
            <person name="Lesk A."/>
            <person name="Nelson D.L."/>
            <person name="O'brien W.E."/>
            <person name="Pruefer K."/>
            <person name="Stenson P.D."/>
            <person name="Wallace J.C."/>
            <person name="Ke H."/>
            <person name="Liu X.-M."/>
            <person name="Wang P."/>
            <person name="Xiang A.P."/>
            <person name="Yang F."/>
            <person name="Barber G.P."/>
            <person name="Haussler D."/>
            <person name="Karolchik D."/>
            <person name="Kern A.D."/>
            <person name="Kuhn R.M."/>
            <person name="Smith K.E."/>
            <person name="Zwieg A.S."/>
        </authorList>
    </citation>
    <scope>NUCLEOTIDE SEQUENCE [LARGE SCALE GENOMIC DNA]</scope>
    <source>
        <strain evidence="2">17573</strain>
    </source>
</reference>
<reference evidence="1" key="2">
    <citation type="submission" date="2019-01" db="EMBL/GenBank/DDBJ databases">
        <authorList>
            <person name="Graves T."/>
            <person name="Eichler E.E."/>
            <person name="Wilson R.K."/>
        </authorList>
    </citation>
    <scope>NUCLEOTIDE SEQUENCE [LARGE SCALE GENOMIC DNA]</scope>
    <source>
        <strain evidence="1">17573</strain>
    </source>
</reference>
<evidence type="ECO:0000313" key="2">
    <source>
        <dbReference type="Proteomes" id="UP000006718"/>
    </source>
</evidence>
<sequence length="71" mass="7791">MKFPGPLENQRLSFLLEKAITREAQMWKVNVRKMPSNQGLTLSSSLECCGMISAHCIPRLPGSSDPLTSAS</sequence>
<accession>A0A5F8AJR3</accession>
<reference evidence="1" key="3">
    <citation type="submission" date="2025-08" db="UniProtKB">
        <authorList>
            <consortium name="Ensembl"/>
        </authorList>
    </citation>
    <scope>IDENTIFICATION</scope>
    <source>
        <strain evidence="1">17573</strain>
    </source>
</reference>
<organism evidence="1 2">
    <name type="scientific">Macaca mulatta</name>
    <name type="common">Rhesus macaque</name>
    <dbReference type="NCBI Taxonomy" id="9544"/>
    <lineage>
        <taxon>Eukaryota</taxon>
        <taxon>Metazoa</taxon>
        <taxon>Chordata</taxon>
        <taxon>Craniata</taxon>
        <taxon>Vertebrata</taxon>
        <taxon>Euteleostomi</taxon>
        <taxon>Mammalia</taxon>
        <taxon>Eutheria</taxon>
        <taxon>Euarchontoglires</taxon>
        <taxon>Primates</taxon>
        <taxon>Haplorrhini</taxon>
        <taxon>Catarrhini</taxon>
        <taxon>Cercopithecidae</taxon>
        <taxon>Cercopithecinae</taxon>
        <taxon>Macaca</taxon>
    </lineage>
</organism>